<sequence length="124" mass="13543">MLLQNRNIRKGLFLKSFPDVIVAWVTTFLSNVGDLKAGVVGLASFPVGRKNSLRPEHFAVVACSHHKPELKSSGGHFVSEPDGSVASGHVTPVRGTNLSNVDGYHFGLASLEQELYRQIIWIFA</sequence>
<dbReference type="AlphaFoldDB" id="A0A1J3GPI4"/>
<evidence type="ECO:0000313" key="2">
    <source>
        <dbReference type="EMBL" id="JAU52125.1"/>
    </source>
</evidence>
<gene>
    <name evidence="1" type="ORF">GA_TR13450_c0_g1_i1_g.42577</name>
    <name evidence="2" type="ORF">LC_TR7048_c0_g1_i1_g.23735</name>
    <name evidence="3" type="ORF">LE_TR354_c0_g1_i1_g.828</name>
</gene>
<evidence type="ECO:0000313" key="3">
    <source>
        <dbReference type="EMBL" id="JAU58043.1"/>
    </source>
</evidence>
<protein>
    <submittedName>
        <fullName evidence="3">Uncharacterized protein</fullName>
    </submittedName>
</protein>
<dbReference type="EMBL" id="GEVL01019298">
    <property type="protein sequence ID" value="JAU58043.1"/>
    <property type="molecule type" value="Transcribed_RNA"/>
</dbReference>
<accession>A0A1J3GPI4</accession>
<reference evidence="3" key="1">
    <citation type="submission" date="2016-07" db="EMBL/GenBank/DDBJ databases">
        <title>De novo transcriptome assembly of four accessions of the metal hyperaccumulator plant Noccaea caerulescens.</title>
        <authorList>
            <person name="Blande D."/>
            <person name="Halimaa P."/>
            <person name="Tervahauta A.I."/>
            <person name="Aarts M.G."/>
            <person name="Karenlampi S.O."/>
        </authorList>
    </citation>
    <scope>NUCLEOTIDE SEQUENCE</scope>
</reference>
<evidence type="ECO:0000313" key="1">
    <source>
        <dbReference type="EMBL" id="JAU26953.1"/>
    </source>
</evidence>
<dbReference type="EMBL" id="GEVK01000707">
    <property type="protein sequence ID" value="JAU52125.1"/>
    <property type="molecule type" value="Transcribed_RNA"/>
</dbReference>
<organism evidence="3">
    <name type="scientific">Noccaea caerulescens</name>
    <name type="common">Alpine penny-cress</name>
    <name type="synonym">Thlaspi caerulescens</name>
    <dbReference type="NCBI Taxonomy" id="107243"/>
    <lineage>
        <taxon>Eukaryota</taxon>
        <taxon>Viridiplantae</taxon>
        <taxon>Streptophyta</taxon>
        <taxon>Embryophyta</taxon>
        <taxon>Tracheophyta</taxon>
        <taxon>Spermatophyta</taxon>
        <taxon>Magnoliopsida</taxon>
        <taxon>eudicotyledons</taxon>
        <taxon>Gunneridae</taxon>
        <taxon>Pentapetalae</taxon>
        <taxon>rosids</taxon>
        <taxon>malvids</taxon>
        <taxon>Brassicales</taxon>
        <taxon>Brassicaceae</taxon>
        <taxon>Coluteocarpeae</taxon>
        <taxon>Noccaea</taxon>
    </lineage>
</organism>
<name>A0A1J3GPI4_NOCCA</name>
<dbReference type="EMBL" id="GEVI01005367">
    <property type="protein sequence ID" value="JAU26953.1"/>
    <property type="molecule type" value="Transcribed_RNA"/>
</dbReference>
<proteinExistence type="predicted"/>